<evidence type="ECO:0000313" key="2">
    <source>
        <dbReference type="EMBL" id="KYC53570.1"/>
    </source>
</evidence>
<dbReference type="EMBL" id="LNGC01000004">
    <property type="protein sequence ID" value="KYC53570.1"/>
    <property type="molecule type" value="Genomic_DNA"/>
</dbReference>
<accession>A0A150J8N7</accession>
<evidence type="ECO:0000313" key="1">
    <source>
        <dbReference type="EMBL" id="KYC47829.1"/>
    </source>
</evidence>
<organism evidence="1 4">
    <name type="scientific">Candidatus Methanofastidiosum methylothiophilum</name>
    <dbReference type="NCBI Taxonomy" id="1705564"/>
    <lineage>
        <taxon>Archaea</taxon>
        <taxon>Methanobacteriati</taxon>
        <taxon>Methanobacteriota</taxon>
        <taxon>Stenosarchaea group</taxon>
        <taxon>Candidatus Methanofastidiosia</taxon>
        <taxon>Candidatus Methanofastidiosales</taxon>
        <taxon>Candidatus Methanofastidiosaceae</taxon>
        <taxon>Candidatus Methanofastidiosum</taxon>
    </lineage>
</organism>
<name>A0A150IS22_9EURY</name>
<accession>A0A150IS22</accession>
<dbReference type="AlphaFoldDB" id="A0A150IS22"/>
<gene>
    <name evidence="2" type="ORF">AMQ22_00241</name>
    <name evidence="1" type="ORF">APG11_00804</name>
</gene>
<evidence type="ECO:0000313" key="3">
    <source>
        <dbReference type="Proteomes" id="UP000075398"/>
    </source>
</evidence>
<comment type="caution">
    <text evidence="1">The sequence shown here is derived from an EMBL/GenBank/DDBJ whole genome shotgun (WGS) entry which is preliminary data.</text>
</comment>
<dbReference type="Proteomes" id="UP000091929">
    <property type="component" value="Unassembled WGS sequence"/>
</dbReference>
<evidence type="ECO:0000313" key="4">
    <source>
        <dbReference type="Proteomes" id="UP000091929"/>
    </source>
</evidence>
<proteinExistence type="predicted"/>
<protein>
    <recommendedName>
        <fullName evidence="5">HK97 gp10 family phage protein</fullName>
    </recommendedName>
</protein>
<sequence length="152" mass="17383">MKTKIEIESKKFEKWVNNYLKSVQRDKIPDALRHITIDLIVKIIEKNPVDTGRSRAGWYIYLDKKGVPHTVSGKDAKAITEGKSKGSFSENFDIYKPFIEIRNGVIYVKYLEYGSSKRSPLGMVRLSMAELSGKLSKEVLDKLTKESISLNR</sequence>
<dbReference type="Proteomes" id="UP000075398">
    <property type="component" value="Unassembled WGS sequence"/>
</dbReference>
<evidence type="ECO:0008006" key="5">
    <source>
        <dbReference type="Google" id="ProtNLM"/>
    </source>
</evidence>
<reference evidence="3 4" key="1">
    <citation type="journal article" date="2016" name="ISME J.">
        <title>Chasing the elusive Euryarchaeota class WSA2: genomes reveal a uniquely fastidious methyl-reducing methanogen.</title>
        <authorList>
            <person name="Nobu M.K."/>
            <person name="Narihiro T."/>
            <person name="Kuroda K."/>
            <person name="Mei R."/>
            <person name="Liu W.T."/>
        </authorList>
    </citation>
    <scope>NUCLEOTIDE SEQUENCE [LARGE SCALE GENOMIC DNA]</scope>
    <source>
        <strain evidence="1">B15fssc0709_Meth_Bin003</strain>
        <strain evidence="2">U1lsi0528_Bin055</strain>
    </source>
</reference>
<dbReference type="EMBL" id="LNGF01000015">
    <property type="protein sequence ID" value="KYC47829.1"/>
    <property type="molecule type" value="Genomic_DNA"/>
</dbReference>